<evidence type="ECO:0000256" key="2">
    <source>
        <dbReference type="ARBA" id="ARBA00001946"/>
    </source>
</evidence>
<keyword evidence="13 17" id="KW-0479">Metal-binding</keyword>
<dbReference type="GO" id="GO:0008965">
    <property type="term" value="F:phosphoenolpyruvate-protein phosphotransferase activity"/>
    <property type="evidence" value="ECO:0007669"/>
    <property type="project" value="UniProtKB-EC"/>
</dbReference>
<keyword evidence="8 17" id="KW-0813">Transport</keyword>
<evidence type="ECO:0000259" key="23">
    <source>
        <dbReference type="Pfam" id="PF05524"/>
    </source>
</evidence>
<dbReference type="InterPro" id="IPR000121">
    <property type="entry name" value="PEP_util_C"/>
</dbReference>
<dbReference type="InterPro" id="IPR050499">
    <property type="entry name" value="PEP-utilizing_PTS_enzyme"/>
</dbReference>
<comment type="function">
    <text evidence="3 17">General (non sugar-specific) component of the phosphoenolpyruvate-dependent sugar phosphotransferase system (sugar PTS). This major carbohydrate active-transport system catalyzes the phosphorylation of incoming sugar substrates concomitantly with their translocation across the cell membrane. Enzyme I transfers the phosphoryl group from phosphoenolpyruvate (PEP) to the phosphoryl carrier protein (HPr).</text>
</comment>
<evidence type="ECO:0000313" key="24">
    <source>
        <dbReference type="EMBL" id="ROO29389.1"/>
    </source>
</evidence>
<dbReference type="GO" id="GO:0016301">
    <property type="term" value="F:kinase activity"/>
    <property type="evidence" value="ECO:0007669"/>
    <property type="project" value="UniProtKB-KW"/>
</dbReference>
<dbReference type="Pfam" id="PF00391">
    <property type="entry name" value="PEP-utilizers"/>
    <property type="match status" value="1"/>
</dbReference>
<evidence type="ECO:0000256" key="8">
    <source>
        <dbReference type="ARBA" id="ARBA00022448"/>
    </source>
</evidence>
<feature type="active site" description="Proton donor" evidence="18">
    <location>
        <position position="507"/>
    </location>
</feature>
<evidence type="ECO:0000256" key="15">
    <source>
        <dbReference type="ARBA" id="ARBA00022842"/>
    </source>
</evidence>
<evidence type="ECO:0000256" key="1">
    <source>
        <dbReference type="ARBA" id="ARBA00000683"/>
    </source>
</evidence>
<dbReference type="SUPFAM" id="SSF51621">
    <property type="entry name" value="Phosphoenolpyruvate/pyruvate domain"/>
    <property type="match status" value="1"/>
</dbReference>
<comment type="cofactor">
    <cofactor evidence="2 17 20">
        <name>Mg(2+)</name>
        <dbReference type="ChEBI" id="CHEBI:18420"/>
    </cofactor>
</comment>
<dbReference type="InParanoid" id="A0A423PUY9"/>
<dbReference type="PIRSF" id="PIRSF000732">
    <property type="entry name" value="PTS_enzyme_I"/>
    <property type="match status" value="1"/>
</dbReference>
<evidence type="ECO:0000256" key="11">
    <source>
        <dbReference type="ARBA" id="ARBA00022679"/>
    </source>
</evidence>
<comment type="caution">
    <text evidence="24">The sequence shown here is derived from an EMBL/GenBank/DDBJ whole genome shotgun (WGS) entry which is preliminary data.</text>
</comment>
<evidence type="ECO:0000256" key="20">
    <source>
        <dbReference type="PIRSR" id="PIRSR000732-3"/>
    </source>
</evidence>
<gene>
    <name evidence="24" type="ORF">SAJA_06385</name>
</gene>
<dbReference type="Pfam" id="PF02896">
    <property type="entry name" value="PEP-utilizers_C"/>
    <property type="match status" value="1"/>
</dbReference>
<sequence>MSLWLSGIGISRGVAIGRCHRMHGTDLDIPEYRIEASDVDTEIARFKQAARDGREQLAAVREQIPANAPSEIGAFIETHLLMMDDAALIDTVAARITNDLCNAEWALKLQSEELIDVFDQMDDSYLRTRRDDIAHVTARLQRVLLNQEQPVRPADPDTDTPPPIVVADELAPADIILLHQQGIAGFVTEHGGPLSHTAILARSLRIPALVGVRGVRRILADDETLIIDGEAGHLLATPDEGALAFFRHRQAANARYQRMLAVLKDEPAVSADGVHVTMLANVELPTDTEEAGQVGAEGVGLYRTEFLFMNREESPSEEEQLEAYRQVLAAVDGPITIRTLDAGADKQLGRTSKIATNPALGLRAIRLCLKETGLFRTQLRALLRASAEGPMRIMLPMISTVGEMRQARHLIDEVGKELKRENIPFDENLAVGAMIEVPAAALAAPTLARYCDFFSLGTNDLIQYTLAIDRIDDEINYLYDPLHPAVLTLIRMTIEAGKAAGISVSMCGEMASDKRYTALLLGLGLTEFSMHPASVLEVKRAVMGADVARLRQRASEILALTDVAAYREALDALGREIAA</sequence>
<keyword evidence="12 17" id="KW-0598">Phosphotransferase system</keyword>
<evidence type="ECO:0000256" key="10">
    <source>
        <dbReference type="ARBA" id="ARBA00022597"/>
    </source>
</evidence>
<evidence type="ECO:0000256" key="14">
    <source>
        <dbReference type="ARBA" id="ARBA00022777"/>
    </source>
</evidence>
<dbReference type="OrthoDB" id="9765468at2"/>
<dbReference type="AlphaFoldDB" id="A0A423PUY9"/>
<evidence type="ECO:0000256" key="4">
    <source>
        <dbReference type="ARBA" id="ARBA00004496"/>
    </source>
</evidence>
<dbReference type="SUPFAM" id="SSF47831">
    <property type="entry name" value="Enzyme I of the PEP:sugar phosphotransferase system HPr-binding (sub)domain"/>
    <property type="match status" value="1"/>
</dbReference>
<dbReference type="PRINTS" id="PR01736">
    <property type="entry name" value="PHPHTRNFRASE"/>
</dbReference>
<comment type="similarity">
    <text evidence="5 17">Belongs to the PEP-utilizing enzyme family.</text>
</comment>
<feature type="binding site" evidence="19">
    <location>
        <position position="338"/>
    </location>
    <ligand>
        <name>phosphoenolpyruvate</name>
        <dbReference type="ChEBI" id="CHEBI:58702"/>
    </ligand>
</feature>
<dbReference type="EMBL" id="AYKG01000015">
    <property type="protein sequence ID" value="ROO29389.1"/>
    <property type="molecule type" value="Genomic_DNA"/>
</dbReference>
<dbReference type="PANTHER" id="PTHR46244">
    <property type="entry name" value="PHOSPHOENOLPYRUVATE-PROTEIN PHOSPHOTRANSFERASE"/>
    <property type="match status" value="1"/>
</dbReference>
<evidence type="ECO:0000256" key="3">
    <source>
        <dbReference type="ARBA" id="ARBA00002728"/>
    </source>
</evidence>
<dbReference type="Pfam" id="PF05524">
    <property type="entry name" value="PEP-utilisers_N"/>
    <property type="match status" value="1"/>
</dbReference>
<dbReference type="PANTHER" id="PTHR46244:SF3">
    <property type="entry name" value="PHOSPHOENOLPYRUVATE-PROTEIN PHOSPHOTRANSFERASE"/>
    <property type="match status" value="1"/>
</dbReference>
<keyword evidence="24" id="KW-0670">Pyruvate</keyword>
<dbReference type="InterPro" id="IPR036637">
    <property type="entry name" value="Phosphohistidine_dom_sf"/>
</dbReference>
<evidence type="ECO:0000256" key="18">
    <source>
        <dbReference type="PIRSR" id="PIRSR000732-1"/>
    </source>
</evidence>
<keyword evidence="25" id="KW-1185">Reference proteome</keyword>
<dbReference type="InterPro" id="IPR036618">
    <property type="entry name" value="PtsI_HPr-bd_sf"/>
</dbReference>
<dbReference type="InterPro" id="IPR023151">
    <property type="entry name" value="PEP_util_CS"/>
</dbReference>
<organism evidence="24 25">
    <name type="scientific">Salinisphaera japonica YTM-1</name>
    <dbReference type="NCBI Taxonomy" id="1209778"/>
    <lineage>
        <taxon>Bacteria</taxon>
        <taxon>Pseudomonadati</taxon>
        <taxon>Pseudomonadota</taxon>
        <taxon>Gammaproteobacteria</taxon>
        <taxon>Salinisphaerales</taxon>
        <taxon>Salinisphaeraceae</taxon>
        <taxon>Salinisphaera</taxon>
    </lineage>
</organism>
<feature type="binding site" evidence="19">
    <location>
        <position position="303"/>
    </location>
    <ligand>
        <name>phosphoenolpyruvate</name>
        <dbReference type="ChEBI" id="CHEBI:58702"/>
    </ligand>
</feature>
<proteinExistence type="inferred from homology"/>
<feature type="binding site" evidence="20">
    <location>
        <position position="436"/>
    </location>
    <ligand>
        <name>Mg(2+)</name>
        <dbReference type="ChEBI" id="CHEBI:18420"/>
    </ligand>
</feature>
<evidence type="ECO:0000313" key="25">
    <source>
        <dbReference type="Proteomes" id="UP000285310"/>
    </source>
</evidence>
<feature type="domain" description="PEP-utilising enzyme mobile" evidence="21">
    <location>
        <begin position="162"/>
        <end position="232"/>
    </location>
</feature>
<dbReference type="Gene3D" id="3.20.20.60">
    <property type="entry name" value="Phosphoenolpyruvate-binding domains"/>
    <property type="match status" value="1"/>
</dbReference>
<evidence type="ECO:0000259" key="22">
    <source>
        <dbReference type="Pfam" id="PF02896"/>
    </source>
</evidence>
<feature type="binding site" evidence="19">
    <location>
        <position position="470"/>
    </location>
    <ligand>
        <name>phosphoenolpyruvate</name>
        <dbReference type="ChEBI" id="CHEBI:58702"/>
    </ligand>
</feature>
<evidence type="ECO:0000256" key="16">
    <source>
        <dbReference type="ARBA" id="ARBA00033235"/>
    </source>
</evidence>
<evidence type="ECO:0000256" key="13">
    <source>
        <dbReference type="ARBA" id="ARBA00022723"/>
    </source>
</evidence>
<dbReference type="InterPro" id="IPR040442">
    <property type="entry name" value="Pyrv_kinase-like_dom_sf"/>
</dbReference>
<keyword evidence="14 17" id="KW-0418">Kinase</keyword>
<dbReference type="PROSITE" id="PS00742">
    <property type="entry name" value="PEP_ENZYMES_2"/>
    <property type="match status" value="1"/>
</dbReference>
<evidence type="ECO:0000256" key="6">
    <source>
        <dbReference type="ARBA" id="ARBA00012232"/>
    </source>
</evidence>
<evidence type="ECO:0000256" key="19">
    <source>
        <dbReference type="PIRSR" id="PIRSR000732-2"/>
    </source>
</evidence>
<keyword evidence="10 17" id="KW-0762">Sugar transport</keyword>
<dbReference type="SUPFAM" id="SSF52009">
    <property type="entry name" value="Phosphohistidine domain"/>
    <property type="match status" value="1"/>
</dbReference>
<feature type="binding site" evidence="19">
    <location>
        <begin position="459"/>
        <end position="460"/>
    </location>
    <ligand>
        <name>phosphoenolpyruvate</name>
        <dbReference type="ChEBI" id="CHEBI:58702"/>
    </ligand>
</feature>
<dbReference type="FunCoup" id="A0A423PUY9">
    <property type="interactions" value="354"/>
</dbReference>
<name>A0A423PUY9_9GAMM</name>
<dbReference type="RefSeq" id="WP_123657807.1">
    <property type="nucleotide sequence ID" value="NZ_AYKG01000015.1"/>
</dbReference>
<reference evidence="24 25" key="1">
    <citation type="submission" date="2013-10" db="EMBL/GenBank/DDBJ databases">
        <title>Salinisphaera japonica YTM-1 Genome Sequencing.</title>
        <authorList>
            <person name="Lai Q."/>
            <person name="Li C."/>
            <person name="Shao Z."/>
        </authorList>
    </citation>
    <scope>NUCLEOTIDE SEQUENCE [LARGE SCALE GENOMIC DNA]</scope>
    <source>
        <strain evidence="24 25">YTM-1</strain>
    </source>
</reference>
<dbReference type="GO" id="GO:0005737">
    <property type="term" value="C:cytoplasm"/>
    <property type="evidence" value="ECO:0007669"/>
    <property type="project" value="UniProtKB-SubCell"/>
</dbReference>
<evidence type="ECO:0000256" key="9">
    <source>
        <dbReference type="ARBA" id="ARBA00022490"/>
    </source>
</evidence>
<feature type="domain" description="Phosphotransferase system enzyme I N-terminal" evidence="23">
    <location>
        <begin position="6"/>
        <end position="129"/>
    </location>
</feature>
<dbReference type="InterPro" id="IPR006318">
    <property type="entry name" value="PTS_EI-like"/>
</dbReference>
<feature type="binding site" evidence="20">
    <location>
        <position position="460"/>
    </location>
    <ligand>
        <name>Mg(2+)</name>
        <dbReference type="ChEBI" id="CHEBI:18420"/>
    </ligand>
</feature>
<dbReference type="Proteomes" id="UP000285310">
    <property type="component" value="Unassembled WGS sequence"/>
</dbReference>
<evidence type="ECO:0000259" key="21">
    <source>
        <dbReference type="Pfam" id="PF00391"/>
    </source>
</evidence>
<dbReference type="Gene3D" id="3.50.30.10">
    <property type="entry name" value="Phosphohistidine domain"/>
    <property type="match status" value="1"/>
</dbReference>
<keyword evidence="11 17" id="KW-0808">Transferase</keyword>
<evidence type="ECO:0000256" key="17">
    <source>
        <dbReference type="PIRNR" id="PIRNR000732"/>
    </source>
</evidence>
<dbReference type="InterPro" id="IPR015813">
    <property type="entry name" value="Pyrv/PenolPyrv_kinase-like_dom"/>
</dbReference>
<evidence type="ECO:0000256" key="5">
    <source>
        <dbReference type="ARBA" id="ARBA00007837"/>
    </source>
</evidence>
<feature type="active site" description="Tele-phosphohistidine intermediate" evidence="18">
    <location>
        <position position="196"/>
    </location>
</feature>
<dbReference type="InterPro" id="IPR024692">
    <property type="entry name" value="PTS_EI"/>
</dbReference>
<dbReference type="GO" id="GO:0009401">
    <property type="term" value="P:phosphoenolpyruvate-dependent sugar phosphotransferase system"/>
    <property type="evidence" value="ECO:0007669"/>
    <property type="project" value="UniProtKB-KW"/>
</dbReference>
<comment type="catalytic activity">
    <reaction evidence="1 17">
        <text>L-histidyl-[protein] + phosphoenolpyruvate = N(pros)-phospho-L-histidyl-[protein] + pyruvate</text>
        <dbReference type="Rhea" id="RHEA:23880"/>
        <dbReference type="Rhea" id="RHEA-COMP:9745"/>
        <dbReference type="Rhea" id="RHEA-COMP:9746"/>
        <dbReference type="ChEBI" id="CHEBI:15361"/>
        <dbReference type="ChEBI" id="CHEBI:29979"/>
        <dbReference type="ChEBI" id="CHEBI:58702"/>
        <dbReference type="ChEBI" id="CHEBI:64837"/>
        <dbReference type="EC" id="2.7.3.9"/>
    </reaction>
</comment>
<dbReference type="Gene3D" id="1.10.274.10">
    <property type="entry name" value="PtsI, HPr-binding domain"/>
    <property type="match status" value="1"/>
</dbReference>
<evidence type="ECO:0000256" key="7">
    <source>
        <dbReference type="ARBA" id="ARBA00016544"/>
    </source>
</evidence>
<evidence type="ECO:0000256" key="12">
    <source>
        <dbReference type="ARBA" id="ARBA00022683"/>
    </source>
</evidence>
<dbReference type="GO" id="GO:0046872">
    <property type="term" value="F:metal ion binding"/>
    <property type="evidence" value="ECO:0007669"/>
    <property type="project" value="UniProtKB-KW"/>
</dbReference>
<keyword evidence="15 17" id="KW-0460">Magnesium</keyword>
<dbReference type="InterPro" id="IPR008279">
    <property type="entry name" value="PEP-util_enz_mobile_dom"/>
</dbReference>
<protein>
    <recommendedName>
        <fullName evidence="7 17">Phosphoenolpyruvate-protein phosphotransferase</fullName>
        <ecNumber evidence="6 17">2.7.3.9</ecNumber>
    </recommendedName>
    <alternativeName>
        <fullName evidence="16 17">Phosphotransferase system, enzyme I</fullName>
    </alternativeName>
</protein>
<dbReference type="InterPro" id="IPR008731">
    <property type="entry name" value="PTS_EIN"/>
</dbReference>
<dbReference type="NCBIfam" id="TIGR01417">
    <property type="entry name" value="PTS_I_fam"/>
    <property type="match status" value="1"/>
</dbReference>
<comment type="subcellular location">
    <subcellularLocation>
        <location evidence="4 17">Cytoplasm</location>
    </subcellularLocation>
</comment>
<keyword evidence="9 17" id="KW-0963">Cytoplasm</keyword>
<dbReference type="EC" id="2.7.3.9" evidence="6 17"/>
<feature type="domain" description="PEP-utilising enzyme C-terminal" evidence="22">
    <location>
        <begin position="260"/>
        <end position="545"/>
    </location>
</feature>
<accession>A0A423PUY9</accession>